<dbReference type="SUPFAM" id="SSF51004">
    <property type="entry name" value="C-terminal (heme d1) domain of cytochrome cd1-nitrite reductase"/>
    <property type="match status" value="1"/>
</dbReference>
<reference evidence="4" key="1">
    <citation type="submission" date="2022-06" db="EMBL/GenBank/DDBJ databases">
        <title>A novel DMS-producing enzyme.</title>
        <authorList>
            <person name="Zhang Y."/>
        </authorList>
    </citation>
    <scope>NUCLEOTIDE SEQUENCE</scope>
    <source>
        <strain evidence="4">RT37</strain>
    </source>
</reference>
<organism evidence="4">
    <name type="scientific">Halomonas sp. RT37</name>
    <dbReference type="NCBI Taxonomy" id="2950872"/>
    <lineage>
        <taxon>Bacteria</taxon>
        <taxon>Pseudomonadati</taxon>
        <taxon>Pseudomonadota</taxon>
        <taxon>Gammaproteobacteria</taxon>
        <taxon>Oceanospirillales</taxon>
        <taxon>Halomonadaceae</taxon>
        <taxon>Halomonas</taxon>
    </lineage>
</organism>
<feature type="chain" id="PRO_5043750431" evidence="3">
    <location>
        <begin position="21"/>
        <end position="421"/>
    </location>
</feature>
<dbReference type="Pfam" id="PF10282">
    <property type="entry name" value="Lactonase"/>
    <property type="match status" value="1"/>
</dbReference>
<feature type="signal peptide" evidence="3">
    <location>
        <begin position="1"/>
        <end position="20"/>
    </location>
</feature>
<evidence type="ECO:0000256" key="2">
    <source>
        <dbReference type="ARBA" id="ARBA00022526"/>
    </source>
</evidence>
<keyword evidence="2" id="KW-0313">Glucose metabolism</keyword>
<dbReference type="GO" id="GO:0006006">
    <property type="term" value="P:glucose metabolic process"/>
    <property type="evidence" value="ECO:0007669"/>
    <property type="project" value="UniProtKB-KW"/>
</dbReference>
<dbReference type="InterPro" id="IPR019405">
    <property type="entry name" value="Lactonase_7-beta_prop"/>
</dbReference>
<dbReference type="InterPro" id="IPR011048">
    <property type="entry name" value="Haem_d1_sf"/>
</dbReference>
<evidence type="ECO:0000256" key="1">
    <source>
        <dbReference type="ARBA" id="ARBA00005564"/>
    </source>
</evidence>
<gene>
    <name evidence="4" type="ORF">NFG58_09325</name>
</gene>
<accession>A0AAU7KMR2</accession>
<name>A0AAU7KMR2_9GAMM</name>
<keyword evidence="3" id="KW-0732">Signal</keyword>
<protein>
    <submittedName>
        <fullName evidence="4">Lactonase family protein</fullName>
    </submittedName>
</protein>
<proteinExistence type="inferred from homology"/>
<dbReference type="PANTHER" id="PTHR30344:SF1">
    <property type="entry name" value="6-PHOSPHOGLUCONOLACTONASE"/>
    <property type="match status" value="1"/>
</dbReference>
<comment type="similarity">
    <text evidence="1">Belongs to the cycloisomerase 2 family.</text>
</comment>
<evidence type="ECO:0000313" key="4">
    <source>
        <dbReference type="EMBL" id="XBO72874.1"/>
    </source>
</evidence>
<dbReference type="GO" id="GO:0017057">
    <property type="term" value="F:6-phosphogluconolactonase activity"/>
    <property type="evidence" value="ECO:0007669"/>
    <property type="project" value="TreeGrafter"/>
</dbReference>
<sequence length="421" mass="44976">MKNPVLIGLVLLSVSLPAMAKDVTGGVYVATNNADENSLIAWRQFDDGTLEKVGEYTTGGTGNGMDGGLDPLGSAYGVWRSADNRNVLVANVGDGTLSSLHVEDDLTLTLNNVVDAGGAKPKAIDGHGDIVYVASTDGANDEPGVIKGFTIDGDGNLTEIPDSVRPLDDSPVSMEFTEDGKYLTLVGFLTGMVHVYAVDDEGLLSQEPISSLESPHLSEERFFALPIGTKLVTRPDGHSTLLVTETRYITQGYQFHPSSEESKAKYPFLQEYEGQTGSMSSYDIDENGKLTLVSADVMTGDDIWGGEQAACWVTTSEDGKYAWTTNSHTSSLSTFSVDPEDGSIALLEEAAYRAEDYNEYFADMDLSADGNYVNIISGNTGKTWVFEIQHDDGSLSVVDAYPGSAEVHSYGLVTIPLPQGG</sequence>
<dbReference type="PANTHER" id="PTHR30344">
    <property type="entry name" value="6-PHOSPHOGLUCONOLACTONASE-RELATED"/>
    <property type="match status" value="1"/>
</dbReference>
<keyword evidence="2" id="KW-0119">Carbohydrate metabolism</keyword>
<dbReference type="Gene3D" id="2.130.10.10">
    <property type="entry name" value="YVTN repeat-like/Quinoprotein amine dehydrogenase"/>
    <property type="match status" value="2"/>
</dbReference>
<dbReference type="AlphaFoldDB" id="A0AAU7KMR2"/>
<dbReference type="InterPro" id="IPR050282">
    <property type="entry name" value="Cycloisomerase_2"/>
</dbReference>
<dbReference type="InterPro" id="IPR015943">
    <property type="entry name" value="WD40/YVTN_repeat-like_dom_sf"/>
</dbReference>
<dbReference type="RefSeq" id="WP_222516858.1">
    <property type="nucleotide sequence ID" value="NZ_CP098827.1"/>
</dbReference>
<evidence type="ECO:0000256" key="3">
    <source>
        <dbReference type="SAM" id="SignalP"/>
    </source>
</evidence>
<dbReference type="EMBL" id="CP098827">
    <property type="protein sequence ID" value="XBO72874.1"/>
    <property type="molecule type" value="Genomic_DNA"/>
</dbReference>